<protein>
    <submittedName>
        <fullName evidence="8">Uncharacterized protein</fullName>
    </submittedName>
</protein>
<evidence type="ECO:0000313" key="8">
    <source>
        <dbReference type="EMBL" id="PCI26769.1"/>
    </source>
</evidence>
<reference evidence="9" key="1">
    <citation type="submission" date="2017-08" db="EMBL/GenBank/DDBJ databases">
        <title>A dynamic microbial community with high functional redundancy inhabits the cold, oxic subseafloor aquifer.</title>
        <authorList>
            <person name="Tully B.J."/>
            <person name="Wheat C.G."/>
            <person name="Glazer B.T."/>
            <person name="Huber J.A."/>
        </authorList>
    </citation>
    <scope>NUCLEOTIDE SEQUENCE [LARGE SCALE GENOMIC DNA]</scope>
</reference>
<evidence type="ECO:0000256" key="1">
    <source>
        <dbReference type="ARBA" id="ARBA00004613"/>
    </source>
</evidence>
<evidence type="ECO:0000256" key="3">
    <source>
        <dbReference type="ARBA" id="ARBA00022525"/>
    </source>
</evidence>
<comment type="similarity">
    <text evidence="2">Belongs to the acid sphingomyelinase family.</text>
</comment>
<dbReference type="AlphaFoldDB" id="A0A2A4T0F0"/>
<feature type="domain" description="Calcineurin-like phosphoesterase" evidence="6">
    <location>
        <begin position="7"/>
        <end position="285"/>
    </location>
</feature>
<dbReference type="Pfam" id="PF19272">
    <property type="entry name" value="ASMase_C"/>
    <property type="match status" value="1"/>
</dbReference>
<dbReference type="Pfam" id="PF00149">
    <property type="entry name" value="Metallophos"/>
    <property type="match status" value="1"/>
</dbReference>
<name>A0A2A4T0F0_9DELT</name>
<keyword evidence="4" id="KW-0378">Hydrolase</keyword>
<gene>
    <name evidence="8" type="ORF">COB67_09800</name>
</gene>
<dbReference type="PANTHER" id="PTHR10340">
    <property type="entry name" value="SPHINGOMYELIN PHOSPHODIESTERASE"/>
    <property type="match status" value="1"/>
</dbReference>
<comment type="subcellular location">
    <subcellularLocation>
        <location evidence="1">Secreted</location>
    </subcellularLocation>
</comment>
<evidence type="ECO:0000313" key="9">
    <source>
        <dbReference type="Proteomes" id="UP000218113"/>
    </source>
</evidence>
<dbReference type="GO" id="GO:0016787">
    <property type="term" value="F:hydrolase activity"/>
    <property type="evidence" value="ECO:0007669"/>
    <property type="project" value="UniProtKB-KW"/>
</dbReference>
<sequence length="422" mass="48334">MGSQSAKVLSISDLHFDSCYDASIVERLEQSSVNEWLDIFESSKFQQVSSYGEDTNYPLLMSFLQQVGTVEDVDFAIFSGDFLGHGLQRSYEKATSDKTMAGFEEFITKTFQFLVMQFQSFLPGICIYPTLGNDDSFDGDYKIAPQGKFLSMVHDNYAPIFSLPETFKDGGYYVTSIPQLENNSLIVLNNTFMSTRYPDGVAIDEGQIQLEWLKTELQDCTDKNVWLLFHEPLGINIYPTVKKDDYSNPADVDIFLKKNYYTELVAELKALGSNVKILFSGHTHMDSFRVLHDAEDKPVLFNHITPAVSPIFGNNPGYQVFTVDTKTNYAIDRETFYLELNDAEQTWKFEYSFGEQYGTKSMTPDSMHDVWLEIGSKERIQDGYMKCYHVNNGTIPQKDWKVYYETMSEINPIDFSDEFKST</sequence>
<proteinExistence type="inferred from homology"/>
<organism evidence="8 9">
    <name type="scientific">SAR324 cluster bacterium</name>
    <dbReference type="NCBI Taxonomy" id="2024889"/>
    <lineage>
        <taxon>Bacteria</taxon>
        <taxon>Deltaproteobacteria</taxon>
        <taxon>SAR324 cluster</taxon>
    </lineage>
</organism>
<dbReference type="GO" id="GO:0005576">
    <property type="term" value="C:extracellular region"/>
    <property type="evidence" value="ECO:0007669"/>
    <property type="project" value="UniProtKB-SubCell"/>
</dbReference>
<dbReference type="InterPro" id="IPR029052">
    <property type="entry name" value="Metallo-depent_PP-like"/>
</dbReference>
<keyword evidence="5" id="KW-0325">Glycoprotein</keyword>
<dbReference type="InterPro" id="IPR045473">
    <property type="entry name" value="ASM_C"/>
</dbReference>
<evidence type="ECO:0000259" key="6">
    <source>
        <dbReference type="Pfam" id="PF00149"/>
    </source>
</evidence>
<keyword evidence="3" id="KW-0964">Secreted</keyword>
<dbReference type="SUPFAM" id="SSF56300">
    <property type="entry name" value="Metallo-dependent phosphatases"/>
    <property type="match status" value="1"/>
</dbReference>
<evidence type="ECO:0000256" key="4">
    <source>
        <dbReference type="ARBA" id="ARBA00022801"/>
    </source>
</evidence>
<dbReference type="PANTHER" id="PTHR10340:SF57">
    <property type="entry name" value="METALLOPHOS DOMAIN-CONTAINING PROTEIN"/>
    <property type="match status" value="1"/>
</dbReference>
<accession>A0A2A4T0F0</accession>
<evidence type="ECO:0000256" key="2">
    <source>
        <dbReference type="ARBA" id="ARBA00008234"/>
    </source>
</evidence>
<feature type="domain" description="Sphingomyelin phosphodiesterase C-terminal" evidence="7">
    <location>
        <begin position="306"/>
        <end position="376"/>
    </location>
</feature>
<evidence type="ECO:0000259" key="7">
    <source>
        <dbReference type="Pfam" id="PF19272"/>
    </source>
</evidence>
<dbReference type="EMBL" id="NVSR01000085">
    <property type="protein sequence ID" value="PCI26769.1"/>
    <property type="molecule type" value="Genomic_DNA"/>
</dbReference>
<dbReference type="Proteomes" id="UP000218113">
    <property type="component" value="Unassembled WGS sequence"/>
</dbReference>
<comment type="caution">
    <text evidence="8">The sequence shown here is derived from an EMBL/GenBank/DDBJ whole genome shotgun (WGS) entry which is preliminary data.</text>
</comment>
<evidence type="ECO:0000256" key="5">
    <source>
        <dbReference type="ARBA" id="ARBA00023180"/>
    </source>
</evidence>
<dbReference type="InterPro" id="IPR004843">
    <property type="entry name" value="Calcineurin-like_PHP"/>
</dbReference>
<dbReference type="Gene3D" id="3.60.21.10">
    <property type="match status" value="1"/>
</dbReference>